<comment type="caution">
    <text evidence="3">The sequence shown here is derived from an EMBL/GenBank/DDBJ whole genome shotgun (WGS) entry which is preliminary data.</text>
</comment>
<organism evidence="3 4">
    <name type="scientific">Belliella filtrata</name>
    <dbReference type="NCBI Taxonomy" id="2923435"/>
    <lineage>
        <taxon>Bacteria</taxon>
        <taxon>Pseudomonadati</taxon>
        <taxon>Bacteroidota</taxon>
        <taxon>Cytophagia</taxon>
        <taxon>Cytophagales</taxon>
        <taxon>Cyclobacteriaceae</taxon>
        <taxon>Belliella</taxon>
    </lineage>
</organism>
<feature type="transmembrane region" description="Helical" evidence="1">
    <location>
        <begin position="12"/>
        <end position="31"/>
    </location>
</feature>
<dbReference type="InterPro" id="IPR013783">
    <property type="entry name" value="Ig-like_fold"/>
</dbReference>
<dbReference type="Gene3D" id="2.60.40.740">
    <property type="match status" value="2"/>
</dbReference>
<evidence type="ECO:0000259" key="2">
    <source>
        <dbReference type="PROSITE" id="PS50093"/>
    </source>
</evidence>
<proteinExistence type="predicted"/>
<keyword evidence="4" id="KW-1185">Reference proteome</keyword>
<name>A0ABS9V2W1_9BACT</name>
<dbReference type="EMBL" id="JAKZGP010000045">
    <property type="protein sequence ID" value="MCH7410747.1"/>
    <property type="molecule type" value="Genomic_DNA"/>
</dbReference>
<dbReference type="Pfam" id="PF13573">
    <property type="entry name" value="SprB"/>
    <property type="match status" value="3"/>
</dbReference>
<evidence type="ECO:0000313" key="3">
    <source>
        <dbReference type="EMBL" id="MCH7410747.1"/>
    </source>
</evidence>
<dbReference type="InterPro" id="IPR026341">
    <property type="entry name" value="T9SS_type_B"/>
</dbReference>
<accession>A0ABS9V2W1</accession>
<dbReference type="InterPro" id="IPR000601">
    <property type="entry name" value="PKD_dom"/>
</dbReference>
<dbReference type="Proteomes" id="UP001165489">
    <property type="component" value="Unassembled WGS sequence"/>
</dbReference>
<dbReference type="CDD" id="cd00146">
    <property type="entry name" value="PKD"/>
    <property type="match status" value="1"/>
</dbReference>
<reference evidence="3" key="1">
    <citation type="submission" date="2022-03" db="EMBL/GenBank/DDBJ databases">
        <title>De novo assembled genomes of Belliella spp. (Cyclobacteriaceae) strains.</title>
        <authorList>
            <person name="Szabo A."/>
            <person name="Korponai K."/>
            <person name="Felfoldi T."/>
        </authorList>
    </citation>
    <scope>NUCLEOTIDE SEQUENCE</scope>
    <source>
        <strain evidence="3">DSM 111904</strain>
    </source>
</reference>
<dbReference type="InterPro" id="IPR025667">
    <property type="entry name" value="SprB_repeat"/>
</dbReference>
<evidence type="ECO:0000256" key="1">
    <source>
        <dbReference type="SAM" id="Phobius"/>
    </source>
</evidence>
<keyword evidence="1" id="KW-0812">Transmembrane</keyword>
<dbReference type="RefSeq" id="WP_241349108.1">
    <property type="nucleotide sequence ID" value="NZ_JAKZGP010000045.1"/>
</dbReference>
<dbReference type="PROSITE" id="PS50093">
    <property type="entry name" value="PKD"/>
    <property type="match status" value="1"/>
</dbReference>
<protein>
    <submittedName>
        <fullName evidence="3">Gliding motility-associated C-terminal domain-containing protein</fullName>
    </submittedName>
</protein>
<sequence>MSLCDKKYGGFVLMSLIMVMISVFDMPYVFAQHLNKDLALQTIGLRETSYGELQVFVSGKLALCSHEERGNIDLDVQGGVPPYTFKWNNNDTTQNRVNLYAGTYTVNITDFQGNKITEQIVIQPPFPLILGAIEKVDASCSSSKNGYAKISVLVGRGEPYRVEWSHGLVGGMEANDLPVGDYSVTVYDIYNCSRTVSFSIGAETSGLHIDESVTASQCGDANGSIALKVTGGREPYSYKWKHGAYSNTVNKLAAGTYEVLVTDAGGCTASKVVTVTSSDPIEIHTKSISQLTCDTTSEGSIEVEVKGGTAPYQYKWSNGANTSRITNLKAGKYRVEAIDANGCMTSTEFEMKQVAYDLTVNVVQLGQVSCHGAADGVVELMVEQAQESVRIRWSDGFHDQWKRDGLTAGTYTAVLEDATGCKIEHQVNIQEPLVLKAKIDSSLEMNCDTGELTGISWVDISGGVPPYTVKWSNGETNSKEIKFYSATEIRIEVTDANGCMTSDLIKVDFPTFTGSARVDFEYRKLAFVSDPEVLVNDSIAFTSYMSNEFILWEWDFGDGKVSSEKDPIHSFAKEGAYTVKLTAFDVYGCSTFEANTLHVSSSTEVVVMPNAFSPNGDGLNDRLKPVLKGIKHFQMDVFNHWGEHIYSENGLEVVGWDGTYKGKLLPAGNYVYKISYSRLDDNVVNQTGAFTLIR</sequence>
<dbReference type="InterPro" id="IPR022409">
    <property type="entry name" value="PKD/Chitinase_dom"/>
</dbReference>
<evidence type="ECO:0000313" key="4">
    <source>
        <dbReference type="Proteomes" id="UP001165489"/>
    </source>
</evidence>
<gene>
    <name evidence="3" type="ORF">MM239_15170</name>
</gene>
<dbReference type="InterPro" id="IPR035986">
    <property type="entry name" value="PKD_dom_sf"/>
</dbReference>
<dbReference type="SUPFAM" id="SSF49299">
    <property type="entry name" value="PKD domain"/>
    <property type="match status" value="1"/>
</dbReference>
<dbReference type="Pfam" id="PF18911">
    <property type="entry name" value="PKD_4"/>
    <property type="match status" value="1"/>
</dbReference>
<keyword evidence="1" id="KW-0472">Membrane</keyword>
<keyword evidence="1" id="KW-1133">Transmembrane helix</keyword>
<dbReference type="SMART" id="SM00089">
    <property type="entry name" value="PKD"/>
    <property type="match status" value="1"/>
</dbReference>
<feature type="domain" description="PKD" evidence="2">
    <location>
        <begin position="535"/>
        <end position="588"/>
    </location>
</feature>
<dbReference type="Pfam" id="PF13585">
    <property type="entry name" value="CHU_C"/>
    <property type="match status" value="1"/>
</dbReference>
<dbReference type="Gene3D" id="2.60.40.10">
    <property type="entry name" value="Immunoglobulins"/>
    <property type="match status" value="1"/>
</dbReference>
<dbReference type="NCBIfam" id="TIGR04131">
    <property type="entry name" value="Bac_Flav_CTERM"/>
    <property type="match status" value="1"/>
</dbReference>